<reference evidence="2" key="1">
    <citation type="submission" date="2018-03" db="EMBL/GenBank/DDBJ databases">
        <authorList>
            <person name="Rodrigo-Torres L."/>
            <person name="Arahal R. D."/>
            <person name="Lucena T."/>
        </authorList>
    </citation>
    <scope>NUCLEOTIDE SEQUENCE [LARGE SCALE GENOMIC DNA]</scope>
    <source>
        <strain evidence="2">CECT 8871</strain>
    </source>
</reference>
<accession>A0A2R8AQ19</accession>
<dbReference type="AlphaFoldDB" id="A0A2R8AQ19"/>
<proteinExistence type="predicted"/>
<evidence type="ECO:0000313" key="2">
    <source>
        <dbReference type="Proteomes" id="UP000244904"/>
    </source>
</evidence>
<name>A0A2R8AQ19_9RHOB</name>
<protein>
    <recommendedName>
        <fullName evidence="3">Integrase catalytic domain-containing protein</fullName>
    </recommendedName>
</protein>
<evidence type="ECO:0000313" key="1">
    <source>
        <dbReference type="EMBL" id="SPF78115.1"/>
    </source>
</evidence>
<gene>
    <name evidence="1" type="ORF">PRI8871_00706</name>
</gene>
<dbReference type="EMBL" id="OMOJ01000001">
    <property type="protein sequence ID" value="SPF78115.1"/>
    <property type="molecule type" value="Genomic_DNA"/>
</dbReference>
<organism evidence="1 2">
    <name type="scientific">Pseudoprimorskyibacter insulae</name>
    <dbReference type="NCBI Taxonomy" id="1695997"/>
    <lineage>
        <taxon>Bacteria</taxon>
        <taxon>Pseudomonadati</taxon>
        <taxon>Pseudomonadota</taxon>
        <taxon>Alphaproteobacteria</taxon>
        <taxon>Rhodobacterales</taxon>
        <taxon>Paracoccaceae</taxon>
        <taxon>Pseudoprimorskyibacter</taxon>
    </lineage>
</organism>
<sequence>MSGKGSCYDGAAVGTFFNTVKAELIWRRTWETRR</sequence>
<evidence type="ECO:0008006" key="3">
    <source>
        <dbReference type="Google" id="ProtNLM"/>
    </source>
</evidence>
<dbReference type="Proteomes" id="UP000244904">
    <property type="component" value="Unassembled WGS sequence"/>
</dbReference>
<keyword evidence="2" id="KW-1185">Reference proteome</keyword>